<proteinExistence type="predicted"/>
<dbReference type="EMBL" id="BCWF01000015">
    <property type="protein sequence ID" value="GAT22122.1"/>
    <property type="molecule type" value="Genomic_DNA"/>
</dbReference>
<sequence>MTKNLPDKGCGSFAGYSGFQKGVVCSVQECMYPVEARTSSRTMHAPETTLGSSPNGSQSESELAD</sequence>
<evidence type="ECO:0000313" key="3">
    <source>
        <dbReference type="Proteomes" id="UP000075230"/>
    </source>
</evidence>
<evidence type="ECO:0000256" key="1">
    <source>
        <dbReference type="SAM" id="MobiDB-lite"/>
    </source>
</evidence>
<reference evidence="2 3" key="1">
    <citation type="journal article" date="2016" name="DNA Res.">
        <title>Genome sequence of Aspergillus luchuensis NBRC 4314.</title>
        <authorList>
            <person name="Yamada O."/>
            <person name="Machida M."/>
            <person name="Hosoyama A."/>
            <person name="Goto M."/>
            <person name="Takahashi T."/>
            <person name="Futagami T."/>
            <person name="Yamagata Y."/>
            <person name="Takeuchi M."/>
            <person name="Kobayashi T."/>
            <person name="Koike H."/>
            <person name="Abe K."/>
            <person name="Asai K."/>
            <person name="Arita M."/>
            <person name="Fujita N."/>
            <person name="Fukuda K."/>
            <person name="Higa K."/>
            <person name="Horikawa H."/>
            <person name="Ishikawa T."/>
            <person name="Jinno K."/>
            <person name="Kato Y."/>
            <person name="Kirimura K."/>
            <person name="Mizutani O."/>
            <person name="Nakasone K."/>
            <person name="Sano M."/>
            <person name="Shiraishi Y."/>
            <person name="Tsukahara M."/>
            <person name="Gomi K."/>
        </authorList>
    </citation>
    <scope>NUCLEOTIDE SEQUENCE [LARGE SCALE GENOMIC DNA]</scope>
    <source>
        <strain evidence="2 3">RIB 2604</strain>
    </source>
</reference>
<feature type="compositionally biased region" description="Polar residues" evidence="1">
    <location>
        <begin position="49"/>
        <end position="65"/>
    </location>
</feature>
<accession>A0A146F8M9</accession>
<dbReference type="AlphaFoldDB" id="A0A146F8M9"/>
<gene>
    <name evidence="2" type="ORF">RIB2604_01501530</name>
</gene>
<evidence type="ECO:0000313" key="2">
    <source>
        <dbReference type="EMBL" id="GAT22122.1"/>
    </source>
</evidence>
<protein>
    <submittedName>
        <fullName evidence="2">Deacetylase complex subunit Sds3</fullName>
    </submittedName>
</protein>
<dbReference type="Proteomes" id="UP000075230">
    <property type="component" value="Unassembled WGS sequence"/>
</dbReference>
<reference evidence="3" key="2">
    <citation type="submission" date="2016-02" db="EMBL/GenBank/DDBJ databases">
        <title>Genome sequencing of Aspergillus luchuensis NBRC 4314.</title>
        <authorList>
            <person name="Yamada O."/>
        </authorList>
    </citation>
    <scope>NUCLEOTIDE SEQUENCE [LARGE SCALE GENOMIC DNA]</scope>
    <source>
        <strain evidence="3">RIB 2604</strain>
    </source>
</reference>
<organism evidence="2 3">
    <name type="scientific">Aspergillus kawachii</name>
    <name type="common">White koji mold</name>
    <name type="synonym">Aspergillus awamori var. kawachi</name>
    <dbReference type="NCBI Taxonomy" id="1069201"/>
    <lineage>
        <taxon>Eukaryota</taxon>
        <taxon>Fungi</taxon>
        <taxon>Dikarya</taxon>
        <taxon>Ascomycota</taxon>
        <taxon>Pezizomycotina</taxon>
        <taxon>Eurotiomycetes</taxon>
        <taxon>Eurotiomycetidae</taxon>
        <taxon>Eurotiales</taxon>
        <taxon>Aspergillaceae</taxon>
        <taxon>Aspergillus</taxon>
        <taxon>Aspergillus subgen. Circumdati</taxon>
    </lineage>
</organism>
<feature type="region of interest" description="Disordered" evidence="1">
    <location>
        <begin position="36"/>
        <end position="65"/>
    </location>
</feature>
<name>A0A146F8M9_ASPKA</name>
<comment type="caution">
    <text evidence="2">The sequence shown here is derived from an EMBL/GenBank/DDBJ whole genome shotgun (WGS) entry which is preliminary data.</text>
</comment>